<dbReference type="InterPro" id="IPR004785">
    <property type="entry name" value="RpiB"/>
</dbReference>
<evidence type="ECO:0000313" key="8">
    <source>
        <dbReference type="Proteomes" id="UP000183404"/>
    </source>
</evidence>
<dbReference type="InterPro" id="IPR036569">
    <property type="entry name" value="RpiB_LacA_LacB_sf"/>
</dbReference>
<organism evidence="7 8">
    <name type="scientific">Thermoanaerobacter thermohydrosulfuricus</name>
    <name type="common">Clostridium thermohydrosulfuricum</name>
    <dbReference type="NCBI Taxonomy" id="1516"/>
    <lineage>
        <taxon>Bacteria</taxon>
        <taxon>Bacillati</taxon>
        <taxon>Bacillota</taxon>
        <taxon>Clostridia</taxon>
        <taxon>Thermoanaerobacterales</taxon>
        <taxon>Thermoanaerobacteraceae</taxon>
        <taxon>Thermoanaerobacter</taxon>
    </lineage>
</organism>
<dbReference type="GO" id="GO:0016861">
    <property type="term" value="F:intramolecular oxidoreductase activity, interconverting aldoses and ketoses"/>
    <property type="evidence" value="ECO:0007669"/>
    <property type="project" value="UniProtKB-ARBA"/>
</dbReference>
<protein>
    <submittedName>
        <fullName evidence="7">Ribose 5-phosphate isomerase B</fullName>
    </submittedName>
</protein>
<dbReference type="InterPro" id="IPR017867">
    <property type="entry name" value="Tyr_phospatase_low_mol_wt"/>
</dbReference>
<evidence type="ECO:0000256" key="5">
    <source>
        <dbReference type="PIRSR" id="PIRSR617867-1"/>
    </source>
</evidence>
<dbReference type="GO" id="GO:0005975">
    <property type="term" value="P:carbohydrate metabolic process"/>
    <property type="evidence" value="ECO:0007669"/>
    <property type="project" value="InterPro"/>
</dbReference>
<dbReference type="InterPro" id="IPR023485">
    <property type="entry name" value="Ptyr_pPase"/>
</dbReference>
<evidence type="ECO:0000256" key="3">
    <source>
        <dbReference type="ARBA" id="ARBA00022801"/>
    </source>
</evidence>
<dbReference type="Gene3D" id="3.40.50.2300">
    <property type="match status" value="1"/>
</dbReference>
<dbReference type="InterPro" id="IPR051812">
    <property type="entry name" value="SPI_LacAB/RpiB"/>
</dbReference>
<dbReference type="NCBIfam" id="TIGR00689">
    <property type="entry name" value="rpiB_lacA_lacB"/>
    <property type="match status" value="1"/>
</dbReference>
<gene>
    <name evidence="7" type="ORF">SAMN04244560_01584</name>
</gene>
<evidence type="ECO:0000313" key="7">
    <source>
        <dbReference type="EMBL" id="SDF98574.1"/>
    </source>
</evidence>
<dbReference type="Proteomes" id="UP000183404">
    <property type="component" value="Unassembled WGS sequence"/>
</dbReference>
<dbReference type="InterPro" id="IPR003500">
    <property type="entry name" value="RpiB_LacA_LacB"/>
</dbReference>
<name>A0A1G7QJ80_THETY</name>
<dbReference type="NCBIfam" id="TIGR01120">
    <property type="entry name" value="rpiB"/>
    <property type="match status" value="1"/>
</dbReference>
<dbReference type="CDD" id="cd16344">
    <property type="entry name" value="LMWPAP"/>
    <property type="match status" value="1"/>
</dbReference>
<dbReference type="Gene3D" id="3.40.1400.10">
    <property type="entry name" value="Sugar-phosphate isomerase, RpiB/LacA/LacB"/>
    <property type="match status" value="1"/>
</dbReference>
<accession>A0A1G7QJ80</accession>
<dbReference type="SMART" id="SM00226">
    <property type="entry name" value="LMWPc"/>
    <property type="match status" value="1"/>
</dbReference>
<feature type="active site" description="Proton donor" evidence="5">
    <location>
        <position position="119"/>
    </location>
</feature>
<feature type="domain" description="Phosphotyrosine protein phosphatase I" evidence="6">
    <location>
        <begin position="1"/>
        <end position="145"/>
    </location>
</feature>
<dbReference type="AlphaFoldDB" id="A0A1G7QJ80"/>
<dbReference type="PRINTS" id="PR00719">
    <property type="entry name" value="LMWPTPASE"/>
</dbReference>
<dbReference type="GO" id="GO:0004725">
    <property type="term" value="F:protein tyrosine phosphatase activity"/>
    <property type="evidence" value="ECO:0007669"/>
    <property type="project" value="InterPro"/>
</dbReference>
<dbReference type="InterPro" id="IPR036196">
    <property type="entry name" value="Ptyr_pPase_sf"/>
</dbReference>
<feature type="active site" description="Nucleophile" evidence="5">
    <location>
        <position position="7"/>
    </location>
</feature>
<dbReference type="PANTHER" id="PTHR43732:SF1">
    <property type="entry name" value="RIBOSE 5-PHOSPHATE ISOMERASE"/>
    <property type="match status" value="1"/>
</dbReference>
<reference evidence="7 8" key="1">
    <citation type="submission" date="2016-10" db="EMBL/GenBank/DDBJ databases">
        <authorList>
            <person name="de Groot N.N."/>
        </authorList>
    </citation>
    <scope>NUCLEOTIDE SEQUENCE [LARGE SCALE GENOMIC DNA]</scope>
    <source>
        <strain evidence="7 8">DSM 569</strain>
    </source>
</reference>
<dbReference type="Pfam" id="PF01451">
    <property type="entry name" value="LMWPc"/>
    <property type="match status" value="1"/>
</dbReference>
<dbReference type="EMBL" id="FNBS01000036">
    <property type="protein sequence ID" value="SDF98574.1"/>
    <property type="molecule type" value="Genomic_DNA"/>
</dbReference>
<comment type="similarity">
    <text evidence="1">Belongs to the LacAB/RpiB family.</text>
</comment>
<dbReference type="SUPFAM" id="SSF52788">
    <property type="entry name" value="Phosphotyrosine protein phosphatases I"/>
    <property type="match status" value="1"/>
</dbReference>
<dbReference type="SUPFAM" id="SSF89623">
    <property type="entry name" value="Ribose/Galactose isomerase RpiB/AlsB"/>
    <property type="match status" value="1"/>
</dbReference>
<evidence type="ECO:0000259" key="6">
    <source>
        <dbReference type="SMART" id="SM00226"/>
    </source>
</evidence>
<evidence type="ECO:0000256" key="1">
    <source>
        <dbReference type="ARBA" id="ARBA00008754"/>
    </source>
</evidence>
<feature type="active site" description="Nucleophile" evidence="5">
    <location>
        <position position="13"/>
    </location>
</feature>
<evidence type="ECO:0000256" key="2">
    <source>
        <dbReference type="ARBA" id="ARBA00011063"/>
    </source>
</evidence>
<proteinExistence type="inferred from homology"/>
<sequence>MKVLFVCTGNTCRSPMAEGLFNDKAKAFGKDFEAKSAGVFAPEGFPASQEAIEVLKQDYNIDISNHRSKSLRRQDLEEADLILAMSNSHKQSILSKHPEYSNKVFTIKEFVGLEGEVEDPYGMPIEVYRETARELEDLISKIITKISQERKGKMVIALGADHGGYELKEAIKKYLDEKGIAYKDFGTFSTESVDYPDYALKVAEAVASHECSEGILVCGTGIGMSIAANKVPGIRAAHAEDVFSAKAAKEHNNANILCLGGRITGPGLAVMMVEEWLNATFQGGRHQRRIDKIAEIEKKYSK</sequence>
<dbReference type="Pfam" id="PF02502">
    <property type="entry name" value="LacAB_rpiB"/>
    <property type="match status" value="1"/>
</dbReference>
<comment type="similarity">
    <text evidence="2">Belongs to the low molecular weight phosphotyrosine protein phosphatase family.</text>
</comment>
<dbReference type="NCBIfam" id="NF004051">
    <property type="entry name" value="PRK05571.1"/>
    <property type="match status" value="1"/>
</dbReference>
<dbReference type="PANTHER" id="PTHR43732">
    <property type="entry name" value="RIBOSE 5-PHOSPHATE ISOMERASE-RELATED"/>
    <property type="match status" value="1"/>
</dbReference>
<keyword evidence="3" id="KW-0378">Hydrolase</keyword>
<evidence type="ECO:0000256" key="4">
    <source>
        <dbReference type="ARBA" id="ARBA00023235"/>
    </source>
</evidence>
<keyword evidence="4 7" id="KW-0413">Isomerase</keyword>